<dbReference type="Proteomes" id="UP001295684">
    <property type="component" value="Unassembled WGS sequence"/>
</dbReference>
<dbReference type="EMBL" id="CAMPGE010010238">
    <property type="protein sequence ID" value="CAI2369085.1"/>
    <property type="molecule type" value="Genomic_DNA"/>
</dbReference>
<reference evidence="2" key="1">
    <citation type="submission" date="2023-07" db="EMBL/GenBank/DDBJ databases">
        <authorList>
            <consortium name="AG Swart"/>
            <person name="Singh M."/>
            <person name="Singh A."/>
            <person name="Seah K."/>
            <person name="Emmerich C."/>
        </authorList>
    </citation>
    <scope>NUCLEOTIDE SEQUENCE</scope>
    <source>
        <strain evidence="2">DP1</strain>
    </source>
</reference>
<name>A0AAD1XCB8_EUPCR</name>
<evidence type="ECO:0000313" key="2">
    <source>
        <dbReference type="EMBL" id="CAI2369085.1"/>
    </source>
</evidence>
<feature type="region of interest" description="Disordered" evidence="1">
    <location>
        <begin position="122"/>
        <end position="157"/>
    </location>
</feature>
<dbReference type="AlphaFoldDB" id="A0AAD1XCB8"/>
<comment type="caution">
    <text evidence="2">The sequence shown here is derived from an EMBL/GenBank/DDBJ whole genome shotgun (WGS) entry which is preliminary data.</text>
</comment>
<keyword evidence="3" id="KW-1185">Reference proteome</keyword>
<sequence length="157" mass="17578">MDALPKIEFDENLSEDLLNEEVSSCSIRRSEKILLNMSKNSLSSKKKRNNSLEKSSTILKFPDCDGGSPSLELKLNEIGDSNNCKTKSQPISKVKEKKSNFSLKQEISALLKYAARIREKKMLKDSGSNKVSKEDSKSISDELPSLRHIKLEGMDPS</sequence>
<evidence type="ECO:0000256" key="1">
    <source>
        <dbReference type="SAM" id="MobiDB-lite"/>
    </source>
</evidence>
<organism evidence="2 3">
    <name type="scientific">Euplotes crassus</name>
    <dbReference type="NCBI Taxonomy" id="5936"/>
    <lineage>
        <taxon>Eukaryota</taxon>
        <taxon>Sar</taxon>
        <taxon>Alveolata</taxon>
        <taxon>Ciliophora</taxon>
        <taxon>Intramacronucleata</taxon>
        <taxon>Spirotrichea</taxon>
        <taxon>Hypotrichia</taxon>
        <taxon>Euplotida</taxon>
        <taxon>Euplotidae</taxon>
        <taxon>Moneuplotes</taxon>
    </lineage>
</organism>
<accession>A0AAD1XCB8</accession>
<evidence type="ECO:0000313" key="3">
    <source>
        <dbReference type="Proteomes" id="UP001295684"/>
    </source>
</evidence>
<proteinExistence type="predicted"/>
<gene>
    <name evidence="2" type="ORF">ECRASSUSDP1_LOCUS10382</name>
</gene>
<protein>
    <submittedName>
        <fullName evidence="2">Uncharacterized protein</fullName>
    </submittedName>
</protein>
<feature type="compositionally biased region" description="Basic and acidic residues" evidence="1">
    <location>
        <begin position="131"/>
        <end position="140"/>
    </location>
</feature>